<accession>A0ABT1PSS7</accession>
<dbReference type="PANTHER" id="PTHR43289">
    <property type="entry name" value="MITOGEN-ACTIVATED PROTEIN KINASE KINASE KINASE 20-RELATED"/>
    <property type="match status" value="1"/>
</dbReference>
<name>A0ABT1PSS7_9ACTN</name>
<dbReference type="InterPro" id="IPR002372">
    <property type="entry name" value="PQQ_rpt_dom"/>
</dbReference>
<dbReference type="Pfam" id="PF00069">
    <property type="entry name" value="Pkinase"/>
    <property type="match status" value="1"/>
</dbReference>
<feature type="binding site" evidence="5">
    <location>
        <position position="43"/>
    </location>
    <ligand>
        <name>ATP</name>
        <dbReference type="ChEBI" id="CHEBI:30616"/>
    </ligand>
</feature>
<dbReference type="InterPro" id="IPR000719">
    <property type="entry name" value="Prot_kinase_dom"/>
</dbReference>
<dbReference type="Gene3D" id="2.130.10.10">
    <property type="entry name" value="YVTN repeat-like/Quinoprotein amine dehydrogenase"/>
    <property type="match status" value="2"/>
</dbReference>
<protein>
    <submittedName>
        <fullName evidence="7">PQQ-binding-like beta-propeller repeat protein</fullName>
    </submittedName>
</protein>
<evidence type="ECO:0000313" key="7">
    <source>
        <dbReference type="EMBL" id="MCQ4080733.1"/>
    </source>
</evidence>
<sequence>MQPLGSGDPQVLGGYRMLGRLGAGGMGRVYLARSPGGRTVAVKVVRAELAEDAEFRRRFRHEVEIARAVSGPYTAPVVDADTEGPLPWLATAYVLGPGLDDVIAQHGPLPEESVWALAGGLAEALRGIHGAGLVHRDLKPSNVLLTADGPRVIDFGIARAIDGERLTSTGVVVGSPGFMSPEQAMGRVVGPEGDVFSLGVVLAYSSSGEMPFGAGAPAALLYQVVHEEPDLSAVPAALQAPIAECLAKDPGKRPTPQQIAEGVAGRGLSVLRGGWLPGPVASTIAQHASRILDLDTAPLMAAPPSPSVPPVHARVPTPAPVPAPEPVTAPRTVAPTAPSRRRFLTIAAAAGVVTLGGAGAAVAFVQGDGHGDKPSHQPTPLWTYDGEDTDNQIVWAAGQSVILPTRDVTALSLTTGKQVWTGQGRIGGPQNGRRKAYPMFAGANTLVGTGTTGNVIALDPTSGAQQWQWPRPSPLTSIDAFVAVDTDAVYAFATANRRPVLLSIDTTRQRERWRIPVSGKTPVGGAFGTVSGRYLASTDDATNALTVRDTADGRELWSVPFASKGNTILPAIADGTVFVTDEAITAYDLATGHQKWSSPGGGSFLSAPSVRDGVVYVGDNTTGVRALSASDGRQLWTTHLAGAGNGNDLVVTDNAVYAASNTVTDGIYALNRSTGTVTWNFRPPKPAAPPTDVWQLTNATGRIIATLGGHVFALPAVSA</sequence>
<dbReference type="Pfam" id="PF13360">
    <property type="entry name" value="PQQ_2"/>
    <property type="match status" value="2"/>
</dbReference>
<dbReference type="InterPro" id="IPR015943">
    <property type="entry name" value="WD40/YVTN_repeat-like_dom_sf"/>
</dbReference>
<evidence type="ECO:0000256" key="2">
    <source>
        <dbReference type="ARBA" id="ARBA00022741"/>
    </source>
</evidence>
<dbReference type="SUPFAM" id="SSF50998">
    <property type="entry name" value="Quinoprotein alcohol dehydrogenase-like"/>
    <property type="match status" value="1"/>
</dbReference>
<feature type="domain" description="Protein kinase" evidence="6">
    <location>
        <begin position="15"/>
        <end position="271"/>
    </location>
</feature>
<dbReference type="InterPro" id="IPR011009">
    <property type="entry name" value="Kinase-like_dom_sf"/>
</dbReference>
<dbReference type="PROSITE" id="PS00108">
    <property type="entry name" value="PROTEIN_KINASE_ST"/>
    <property type="match status" value="1"/>
</dbReference>
<dbReference type="PANTHER" id="PTHR43289:SF34">
    <property type="entry name" value="SERINE_THREONINE-PROTEIN KINASE YBDM-RELATED"/>
    <property type="match status" value="1"/>
</dbReference>
<dbReference type="CDD" id="cd14014">
    <property type="entry name" value="STKc_PknB_like"/>
    <property type="match status" value="1"/>
</dbReference>
<evidence type="ECO:0000256" key="3">
    <source>
        <dbReference type="ARBA" id="ARBA00022777"/>
    </source>
</evidence>
<dbReference type="PROSITE" id="PS50011">
    <property type="entry name" value="PROTEIN_KINASE_DOM"/>
    <property type="match status" value="1"/>
</dbReference>
<evidence type="ECO:0000256" key="5">
    <source>
        <dbReference type="PROSITE-ProRule" id="PRU10141"/>
    </source>
</evidence>
<dbReference type="Gene3D" id="1.10.510.10">
    <property type="entry name" value="Transferase(Phosphotransferase) domain 1"/>
    <property type="match status" value="1"/>
</dbReference>
<evidence type="ECO:0000256" key="4">
    <source>
        <dbReference type="ARBA" id="ARBA00022840"/>
    </source>
</evidence>
<evidence type="ECO:0000259" key="6">
    <source>
        <dbReference type="PROSITE" id="PS50011"/>
    </source>
</evidence>
<keyword evidence="1" id="KW-0808">Transferase</keyword>
<proteinExistence type="predicted"/>
<dbReference type="RefSeq" id="WP_255919626.1">
    <property type="nucleotide sequence ID" value="NZ_JANFNG010000004.1"/>
</dbReference>
<gene>
    <name evidence="7" type="ORF">NGB36_08980</name>
</gene>
<keyword evidence="4 5" id="KW-0067">ATP-binding</keyword>
<keyword evidence="8" id="KW-1185">Reference proteome</keyword>
<dbReference type="InterPro" id="IPR017441">
    <property type="entry name" value="Protein_kinase_ATP_BS"/>
</dbReference>
<comment type="caution">
    <text evidence="7">The sequence shown here is derived from an EMBL/GenBank/DDBJ whole genome shotgun (WGS) entry which is preliminary data.</text>
</comment>
<organism evidence="7 8">
    <name type="scientific">Streptomyces humicola</name>
    <dbReference type="NCBI Taxonomy" id="2953240"/>
    <lineage>
        <taxon>Bacteria</taxon>
        <taxon>Bacillati</taxon>
        <taxon>Actinomycetota</taxon>
        <taxon>Actinomycetes</taxon>
        <taxon>Kitasatosporales</taxon>
        <taxon>Streptomycetaceae</taxon>
        <taxon>Streptomyces</taxon>
    </lineage>
</organism>
<dbReference type="Proteomes" id="UP001057702">
    <property type="component" value="Unassembled WGS sequence"/>
</dbReference>
<dbReference type="SMART" id="SM00220">
    <property type="entry name" value="S_TKc"/>
    <property type="match status" value="1"/>
</dbReference>
<dbReference type="Gene3D" id="3.30.200.20">
    <property type="entry name" value="Phosphorylase Kinase, domain 1"/>
    <property type="match status" value="1"/>
</dbReference>
<dbReference type="SUPFAM" id="SSF56112">
    <property type="entry name" value="Protein kinase-like (PK-like)"/>
    <property type="match status" value="1"/>
</dbReference>
<keyword evidence="3" id="KW-0418">Kinase</keyword>
<dbReference type="PROSITE" id="PS00107">
    <property type="entry name" value="PROTEIN_KINASE_ATP"/>
    <property type="match status" value="1"/>
</dbReference>
<dbReference type="InterPro" id="IPR011047">
    <property type="entry name" value="Quinoprotein_ADH-like_sf"/>
</dbReference>
<evidence type="ECO:0000313" key="8">
    <source>
        <dbReference type="Proteomes" id="UP001057702"/>
    </source>
</evidence>
<dbReference type="InterPro" id="IPR008271">
    <property type="entry name" value="Ser/Thr_kinase_AS"/>
</dbReference>
<dbReference type="InterPro" id="IPR018391">
    <property type="entry name" value="PQQ_b-propeller_rpt"/>
</dbReference>
<keyword evidence="2 5" id="KW-0547">Nucleotide-binding</keyword>
<dbReference type="SMART" id="SM00564">
    <property type="entry name" value="PQQ"/>
    <property type="match status" value="6"/>
</dbReference>
<evidence type="ECO:0000256" key="1">
    <source>
        <dbReference type="ARBA" id="ARBA00022679"/>
    </source>
</evidence>
<reference evidence="7" key="1">
    <citation type="submission" date="2022-06" db="EMBL/GenBank/DDBJ databases">
        <title>Draft genome sequence of Streptomyces sp. RB6PN25 isolated from peat swamp forest in Thailand.</title>
        <authorList>
            <person name="Duangmal K."/>
            <person name="Klaysubun C."/>
        </authorList>
    </citation>
    <scope>NUCLEOTIDE SEQUENCE</scope>
    <source>
        <strain evidence="7">RB6PN25</strain>
    </source>
</reference>
<dbReference type="EMBL" id="JANFNG010000004">
    <property type="protein sequence ID" value="MCQ4080733.1"/>
    <property type="molecule type" value="Genomic_DNA"/>
</dbReference>